<keyword evidence="2" id="KW-0378">Hydrolase</keyword>
<dbReference type="Gene3D" id="1.10.30.50">
    <property type="match status" value="1"/>
</dbReference>
<keyword evidence="2" id="KW-0540">Nuclease</keyword>
<feature type="domain" description="HNH" evidence="1">
    <location>
        <begin position="120"/>
        <end position="166"/>
    </location>
</feature>
<dbReference type="AlphaFoldDB" id="A0A366MUU2"/>
<proteinExistence type="predicted"/>
<dbReference type="GO" id="GO:0008270">
    <property type="term" value="F:zinc ion binding"/>
    <property type="evidence" value="ECO:0007669"/>
    <property type="project" value="InterPro"/>
</dbReference>
<keyword evidence="3" id="KW-1185">Reference proteome</keyword>
<evidence type="ECO:0000259" key="1">
    <source>
        <dbReference type="Pfam" id="PF01844"/>
    </source>
</evidence>
<dbReference type="GO" id="GO:0003676">
    <property type="term" value="F:nucleic acid binding"/>
    <property type="evidence" value="ECO:0007669"/>
    <property type="project" value="InterPro"/>
</dbReference>
<keyword evidence="2" id="KW-0255">Endonuclease</keyword>
<comment type="caution">
    <text evidence="2">The sequence shown here is derived from an EMBL/GenBank/DDBJ whole genome shotgun (WGS) entry which is preliminary data.</text>
</comment>
<gene>
    <name evidence="2" type="ORF">CRU91_02565</name>
</gene>
<organism evidence="2 3">
    <name type="scientific">Aliarcobacter vitoriensis</name>
    <dbReference type="NCBI Taxonomy" id="2011099"/>
    <lineage>
        <taxon>Bacteria</taxon>
        <taxon>Pseudomonadati</taxon>
        <taxon>Campylobacterota</taxon>
        <taxon>Epsilonproteobacteria</taxon>
        <taxon>Campylobacterales</taxon>
        <taxon>Arcobacteraceae</taxon>
        <taxon>Aliarcobacter</taxon>
    </lineage>
</organism>
<evidence type="ECO:0000313" key="3">
    <source>
        <dbReference type="Proteomes" id="UP000252669"/>
    </source>
</evidence>
<dbReference type="RefSeq" id="WP_113893098.1">
    <property type="nucleotide sequence ID" value="NZ_JANJGA010000004.1"/>
</dbReference>
<reference evidence="2 3" key="1">
    <citation type="submission" date="2017-10" db="EMBL/GenBank/DDBJ databases">
        <title>Genomics of the genus Arcobacter.</title>
        <authorList>
            <person name="Perez-Cataluna A."/>
            <person name="Figueras M.J."/>
        </authorList>
    </citation>
    <scope>NUCLEOTIDE SEQUENCE [LARGE SCALE GENOMIC DNA]</scope>
    <source>
        <strain evidence="2 3">CECT 9230</strain>
    </source>
</reference>
<sequence>MLDKIKSFLFQKDNHKSDNFDVFFDLVNSYLKREHPKISFDLSIDDKFLKEENLKIKKTLFIDKIVKQFIDFEYTKKTQETVKKELLWSGYGINSSPNIKKPQDFLRRKELAFFRENGVCNRCGNKMEKITDSHTFLIHNFEEGGGYNIENIAILCFDCNKILTNEDKNIFELHLKIRDDLYDFI</sequence>
<dbReference type="GO" id="GO:0004519">
    <property type="term" value="F:endonuclease activity"/>
    <property type="evidence" value="ECO:0007669"/>
    <property type="project" value="UniProtKB-KW"/>
</dbReference>
<dbReference type="OrthoDB" id="9802901at2"/>
<name>A0A366MUU2_9BACT</name>
<dbReference type="EMBL" id="PDKB01000003">
    <property type="protein sequence ID" value="RBQ29827.1"/>
    <property type="molecule type" value="Genomic_DNA"/>
</dbReference>
<protein>
    <submittedName>
        <fullName evidence="2">HNH endonuclease</fullName>
    </submittedName>
</protein>
<accession>A0A366MUU2</accession>
<evidence type="ECO:0000313" key="2">
    <source>
        <dbReference type="EMBL" id="RBQ29827.1"/>
    </source>
</evidence>
<dbReference type="Pfam" id="PF01844">
    <property type="entry name" value="HNH"/>
    <property type="match status" value="1"/>
</dbReference>
<dbReference type="InterPro" id="IPR002711">
    <property type="entry name" value="HNH"/>
</dbReference>
<dbReference type="Proteomes" id="UP000252669">
    <property type="component" value="Unassembled WGS sequence"/>
</dbReference>